<dbReference type="AlphaFoldDB" id="A0A939SAH9"/>
<organism evidence="10 11">
    <name type="scientific">Leucobacter weissii</name>
    <dbReference type="NCBI Taxonomy" id="1983706"/>
    <lineage>
        <taxon>Bacteria</taxon>
        <taxon>Bacillati</taxon>
        <taxon>Actinomycetota</taxon>
        <taxon>Actinomycetes</taxon>
        <taxon>Micrococcales</taxon>
        <taxon>Microbacteriaceae</taxon>
        <taxon>Leucobacter</taxon>
    </lineage>
</organism>
<dbReference type="Proteomes" id="UP000664382">
    <property type="component" value="Unassembled WGS sequence"/>
</dbReference>
<dbReference type="Gene3D" id="3.40.50.300">
    <property type="entry name" value="P-loop containing nucleotide triphosphate hydrolases"/>
    <property type="match status" value="2"/>
</dbReference>
<protein>
    <submittedName>
        <fullName evidence="10">Sugar ABC transporter ATP-binding protein</fullName>
    </submittedName>
</protein>
<dbReference type="InterPro" id="IPR003593">
    <property type="entry name" value="AAA+_ATPase"/>
</dbReference>
<dbReference type="PANTHER" id="PTHR43790">
    <property type="entry name" value="CARBOHYDRATE TRANSPORT ATP-BINDING PROTEIN MG119-RELATED"/>
    <property type="match status" value="1"/>
</dbReference>
<keyword evidence="6 10" id="KW-0067">ATP-binding</keyword>
<dbReference type="EMBL" id="JAGDYM010000001">
    <property type="protein sequence ID" value="MBO1900433.1"/>
    <property type="molecule type" value="Genomic_DNA"/>
</dbReference>
<dbReference type="PANTHER" id="PTHR43790:SF3">
    <property type="entry name" value="D-ALLOSE IMPORT ATP-BINDING PROTEIN ALSA-RELATED"/>
    <property type="match status" value="1"/>
</dbReference>
<keyword evidence="8" id="KW-0472">Membrane</keyword>
<name>A0A939SAH9_9MICO</name>
<keyword evidence="2" id="KW-1003">Cell membrane</keyword>
<sequence length="505" mass="54536">MRSTDSASVRLEGVSKTFGANTVLDGIAFALRPGTVTGLVGENGAGKSTLIRILSGAIRPSSGAVEIDGRPLPNSTRGVIEAGVSVIYQELTDAPDMSLLENVLLGNLESRWGVKRTRENRRRALEGLRSVGLDHLGLDTPLSELTLAQRQLAEIARCLVRAAKVLVLDEPTSSLPEADVETLLGVVERLRDQGMTILYVTHHLDELFRISDRLIVLRDGRKVAEGPTEEWSEHTLVRAMLAGELEQAYPWRAREPGETILEAEGIEAPGVRGVDVIARSREIVGLVGLAGAGRTELMRALCGIAPVSSGVIAVDGSRVRPGSIRRSMRAGLLYASEDRKRDGLILDGTVEANLIYGAYREVSRLGVIDFRRVGAFAREVVSRYGVRLHATKQAIGELSGGNQQKIVVARVSEREPRVAFFDDPTRGVDVGAKSGIYEEIFQLAERGAAVFVSSSDTDEVLAVADRVYVLAAGRIVAELEREHFEREHILHLSSAAGVPAGGPNR</sequence>
<evidence type="ECO:0000256" key="1">
    <source>
        <dbReference type="ARBA" id="ARBA00022448"/>
    </source>
</evidence>
<evidence type="ECO:0000256" key="6">
    <source>
        <dbReference type="ARBA" id="ARBA00022840"/>
    </source>
</evidence>
<dbReference type="GO" id="GO:0016887">
    <property type="term" value="F:ATP hydrolysis activity"/>
    <property type="evidence" value="ECO:0007669"/>
    <property type="project" value="InterPro"/>
</dbReference>
<comment type="caution">
    <text evidence="10">The sequence shown here is derived from an EMBL/GenBank/DDBJ whole genome shotgun (WGS) entry which is preliminary data.</text>
</comment>
<dbReference type="InterPro" id="IPR017871">
    <property type="entry name" value="ABC_transporter-like_CS"/>
</dbReference>
<dbReference type="Pfam" id="PF00005">
    <property type="entry name" value="ABC_tran"/>
    <property type="match status" value="2"/>
</dbReference>
<dbReference type="InterPro" id="IPR050107">
    <property type="entry name" value="ABC_carbohydrate_import_ATPase"/>
</dbReference>
<keyword evidence="7" id="KW-1278">Translocase</keyword>
<evidence type="ECO:0000259" key="9">
    <source>
        <dbReference type="PROSITE" id="PS50893"/>
    </source>
</evidence>
<keyword evidence="5" id="KW-0547">Nucleotide-binding</keyword>
<dbReference type="RefSeq" id="WP_208095068.1">
    <property type="nucleotide sequence ID" value="NZ_JAGDYM010000001.1"/>
</dbReference>
<evidence type="ECO:0000256" key="7">
    <source>
        <dbReference type="ARBA" id="ARBA00022967"/>
    </source>
</evidence>
<evidence type="ECO:0000256" key="3">
    <source>
        <dbReference type="ARBA" id="ARBA00022597"/>
    </source>
</evidence>
<keyword evidence="4" id="KW-0677">Repeat</keyword>
<evidence type="ECO:0000256" key="2">
    <source>
        <dbReference type="ARBA" id="ARBA00022475"/>
    </source>
</evidence>
<gene>
    <name evidence="10" type="ORF">J4H92_00525</name>
</gene>
<keyword evidence="1" id="KW-0813">Transport</keyword>
<evidence type="ECO:0000256" key="8">
    <source>
        <dbReference type="ARBA" id="ARBA00023136"/>
    </source>
</evidence>
<dbReference type="CDD" id="cd03215">
    <property type="entry name" value="ABC_Carb_Monos_II"/>
    <property type="match status" value="1"/>
</dbReference>
<feature type="domain" description="ABC transporter" evidence="9">
    <location>
        <begin position="9"/>
        <end position="244"/>
    </location>
</feature>
<proteinExistence type="predicted"/>
<dbReference type="GO" id="GO:0005524">
    <property type="term" value="F:ATP binding"/>
    <property type="evidence" value="ECO:0007669"/>
    <property type="project" value="UniProtKB-KW"/>
</dbReference>
<dbReference type="SUPFAM" id="SSF52540">
    <property type="entry name" value="P-loop containing nucleoside triphosphate hydrolases"/>
    <property type="match status" value="2"/>
</dbReference>
<keyword evidence="11" id="KW-1185">Reference proteome</keyword>
<dbReference type="SMART" id="SM00382">
    <property type="entry name" value="AAA"/>
    <property type="match status" value="2"/>
</dbReference>
<feature type="domain" description="ABC transporter" evidence="9">
    <location>
        <begin position="255"/>
        <end position="497"/>
    </location>
</feature>
<keyword evidence="3" id="KW-0762">Sugar transport</keyword>
<evidence type="ECO:0000313" key="11">
    <source>
        <dbReference type="Proteomes" id="UP000664382"/>
    </source>
</evidence>
<dbReference type="PROSITE" id="PS00211">
    <property type="entry name" value="ABC_TRANSPORTER_1"/>
    <property type="match status" value="1"/>
</dbReference>
<dbReference type="PROSITE" id="PS50893">
    <property type="entry name" value="ABC_TRANSPORTER_2"/>
    <property type="match status" value="2"/>
</dbReference>
<evidence type="ECO:0000256" key="5">
    <source>
        <dbReference type="ARBA" id="ARBA00022741"/>
    </source>
</evidence>
<evidence type="ECO:0000256" key="4">
    <source>
        <dbReference type="ARBA" id="ARBA00022737"/>
    </source>
</evidence>
<dbReference type="InterPro" id="IPR003439">
    <property type="entry name" value="ABC_transporter-like_ATP-bd"/>
</dbReference>
<dbReference type="CDD" id="cd03216">
    <property type="entry name" value="ABC_Carb_Monos_I"/>
    <property type="match status" value="1"/>
</dbReference>
<accession>A0A939SAH9</accession>
<dbReference type="InterPro" id="IPR027417">
    <property type="entry name" value="P-loop_NTPase"/>
</dbReference>
<reference evidence="10" key="1">
    <citation type="submission" date="2021-03" db="EMBL/GenBank/DDBJ databases">
        <title>Leucobacter chromiisoli sp. nov., isolated from chromium-containing soil of chemical plant.</title>
        <authorList>
            <person name="Xu Z."/>
        </authorList>
    </citation>
    <scope>NUCLEOTIDE SEQUENCE</scope>
    <source>
        <strain evidence="10">S27</strain>
    </source>
</reference>
<evidence type="ECO:0000313" key="10">
    <source>
        <dbReference type="EMBL" id="MBO1900433.1"/>
    </source>
</evidence>